<accession>A0A7Y8C2E6</accession>
<evidence type="ECO:0008006" key="3">
    <source>
        <dbReference type="Google" id="ProtNLM"/>
    </source>
</evidence>
<protein>
    <recommendedName>
        <fullName evidence="3">DUF3077 domain-containing protein</fullName>
    </recommendedName>
</protein>
<proteinExistence type="predicted"/>
<gene>
    <name evidence="1" type="ORF">HX882_11630</name>
</gene>
<evidence type="ECO:0000313" key="1">
    <source>
        <dbReference type="EMBL" id="NWB96544.1"/>
    </source>
</evidence>
<organism evidence="1 2">
    <name type="scientific">Pseudomonas gingeri</name>
    <dbReference type="NCBI Taxonomy" id="117681"/>
    <lineage>
        <taxon>Bacteria</taxon>
        <taxon>Pseudomonadati</taxon>
        <taxon>Pseudomonadota</taxon>
        <taxon>Gammaproteobacteria</taxon>
        <taxon>Pseudomonadales</taxon>
        <taxon>Pseudomonadaceae</taxon>
        <taxon>Pseudomonas</taxon>
    </lineage>
</organism>
<dbReference type="Proteomes" id="UP000539985">
    <property type="component" value="Unassembled WGS sequence"/>
</dbReference>
<reference evidence="1 2" key="1">
    <citation type="submission" date="2020-04" db="EMBL/GenBank/DDBJ databases">
        <title>Molecular characterization of pseudomonads from Agaricus bisporus reveal novel blotch 2 pathogens in Western Europe.</title>
        <authorList>
            <person name="Taparia T."/>
            <person name="Krijger M."/>
            <person name="Haynes E."/>
            <person name="Elpinstone J.G."/>
            <person name="Noble R."/>
            <person name="Van Der Wolf J."/>
        </authorList>
    </citation>
    <scope>NUCLEOTIDE SEQUENCE [LARGE SCALE GENOMIC DNA]</scope>
    <source>
        <strain evidence="1 2">H7001</strain>
    </source>
</reference>
<name>A0A7Y8C2E6_9PSED</name>
<comment type="caution">
    <text evidence="1">The sequence shown here is derived from an EMBL/GenBank/DDBJ whole genome shotgun (WGS) entry which is preliminary data.</text>
</comment>
<dbReference type="RefSeq" id="WP_177101920.1">
    <property type="nucleotide sequence ID" value="NZ_JACAQB010000006.1"/>
</dbReference>
<dbReference type="AlphaFoldDB" id="A0A7Y8C2E6"/>
<evidence type="ECO:0000313" key="2">
    <source>
        <dbReference type="Proteomes" id="UP000539985"/>
    </source>
</evidence>
<dbReference type="EMBL" id="JACAQB010000006">
    <property type="protein sequence ID" value="NWB96544.1"/>
    <property type="molecule type" value="Genomic_DNA"/>
</dbReference>
<sequence length="150" mass="15891">MTKKITPDLPPTRKTLSTADRATYLHKLPDTPSNDPDLAPANTSRLLDTLALTCSKPVTPHAPYKPTLFAIQPGINAQDALTYVSNLLETAELNGDEISLHTNPVERALFWGMLHSVEVARAVVDALLEGASASNPLSSAGTGCGCGQQT</sequence>